<comment type="pathway">
    <text evidence="2">Secondary metabolite biosynthesis.</text>
</comment>
<reference evidence="11" key="1">
    <citation type="submission" date="2016-06" db="EMBL/GenBank/DDBJ databases">
        <title>Draft Genome sequence of the fungus Inonotus baumii.</title>
        <authorList>
            <person name="Zhu H."/>
            <person name="Lin W."/>
        </authorList>
    </citation>
    <scope>NUCLEOTIDE SEQUENCE</scope>
    <source>
        <strain evidence="11">821</strain>
    </source>
</reference>
<proteinExistence type="inferred from homology"/>
<keyword evidence="8 10" id="KW-0503">Monooxygenase</keyword>
<keyword evidence="12" id="KW-1185">Reference proteome</keyword>
<evidence type="ECO:0000256" key="6">
    <source>
        <dbReference type="ARBA" id="ARBA00023002"/>
    </source>
</evidence>
<comment type="caution">
    <text evidence="11">The sequence shown here is derived from an EMBL/GenBank/DDBJ whole genome shotgun (WGS) entry which is preliminary data.</text>
</comment>
<organism evidence="11 12">
    <name type="scientific">Sanghuangporus baumii</name>
    <name type="common">Phellinus baumii</name>
    <dbReference type="NCBI Taxonomy" id="108892"/>
    <lineage>
        <taxon>Eukaryota</taxon>
        <taxon>Fungi</taxon>
        <taxon>Dikarya</taxon>
        <taxon>Basidiomycota</taxon>
        <taxon>Agaricomycotina</taxon>
        <taxon>Agaricomycetes</taxon>
        <taxon>Hymenochaetales</taxon>
        <taxon>Hymenochaetaceae</taxon>
        <taxon>Sanghuangporus</taxon>
    </lineage>
</organism>
<gene>
    <name evidence="11" type="ORF">A7U60_g2093</name>
</gene>
<dbReference type="Gene3D" id="1.10.630.10">
    <property type="entry name" value="Cytochrome P450"/>
    <property type="match status" value="1"/>
</dbReference>
<evidence type="ECO:0000256" key="8">
    <source>
        <dbReference type="ARBA" id="ARBA00023033"/>
    </source>
</evidence>
<evidence type="ECO:0000256" key="10">
    <source>
        <dbReference type="RuleBase" id="RU000461"/>
    </source>
</evidence>
<protein>
    <submittedName>
        <fullName evidence="11">Hydroxylase</fullName>
    </submittedName>
</protein>
<evidence type="ECO:0000313" key="12">
    <source>
        <dbReference type="Proteomes" id="UP000757232"/>
    </source>
</evidence>
<dbReference type="GO" id="GO:0016705">
    <property type="term" value="F:oxidoreductase activity, acting on paired donors, with incorporation or reduction of molecular oxygen"/>
    <property type="evidence" value="ECO:0007669"/>
    <property type="project" value="InterPro"/>
</dbReference>
<dbReference type="PANTHER" id="PTHR24305">
    <property type="entry name" value="CYTOCHROME P450"/>
    <property type="match status" value="1"/>
</dbReference>
<evidence type="ECO:0000256" key="3">
    <source>
        <dbReference type="ARBA" id="ARBA00010617"/>
    </source>
</evidence>
<evidence type="ECO:0000313" key="11">
    <source>
        <dbReference type="EMBL" id="OCB90658.1"/>
    </source>
</evidence>
<sequence length="555" mass="63335">MFFTALSGCLLLVVAWLVYTLFIQPLFSPLRNLPGPDARKGIIGLGGHLNLVLNASLSKTTHEDFVAIYGRNVRIKGLGNFEDRLLSTDPAVISYVLNHTNEYQKPWQSRRIIARLIGLLASEGEMHKRMRRVSSPAFSSHNLSDLMHIAMNKAYELRDKWLTMLGEPQTGTEVRVDDASKIDVCHWISRSAFDVIGLAGFDYNFSAIQNEENELFLAYRNMFEIVVSRGETLWDIACIYFPWLELLLPNEKTRTVQRSQKVINSIGGQLIEERKLRLADSEKQNKTGFRNSDVLSLLIKSNFSSETPPSQRLSDEEVLANVNTYFFAGSDTTSLTLTWILYLLAMHPEVQNRLRAELYTLPKEISRMPMINENGDWRHLWKDIDELPYLNNVVRETLRLISPLHSSIRVAMKDDEIPTSDAIKMRDGSVHHGIKIKKGQFVHIPVESMNLDKTVWGEDAWNFNPDRWDNLPDAVLEQPGLYNHTLSFSAGPRSCIGMKFSLTVIKDFLYVLLCNFAFLPAKDDRVYAKNTVLMRPYVSGKFMEGSQCPLKVTRV</sequence>
<dbReference type="GO" id="GO:0005506">
    <property type="term" value="F:iron ion binding"/>
    <property type="evidence" value="ECO:0007669"/>
    <property type="project" value="InterPro"/>
</dbReference>
<evidence type="ECO:0000256" key="9">
    <source>
        <dbReference type="PIRSR" id="PIRSR602401-1"/>
    </source>
</evidence>
<dbReference type="InterPro" id="IPR017972">
    <property type="entry name" value="Cyt_P450_CS"/>
</dbReference>
<dbReference type="InterPro" id="IPR002401">
    <property type="entry name" value="Cyt_P450_E_grp-I"/>
</dbReference>
<dbReference type="Proteomes" id="UP000757232">
    <property type="component" value="Unassembled WGS sequence"/>
</dbReference>
<evidence type="ECO:0000256" key="7">
    <source>
        <dbReference type="ARBA" id="ARBA00023004"/>
    </source>
</evidence>
<dbReference type="Pfam" id="PF00067">
    <property type="entry name" value="p450"/>
    <property type="match status" value="1"/>
</dbReference>
<keyword evidence="5 9" id="KW-0479">Metal-binding</keyword>
<dbReference type="OrthoDB" id="1470350at2759"/>
<dbReference type="InterPro" id="IPR050121">
    <property type="entry name" value="Cytochrome_P450_monoxygenase"/>
</dbReference>
<keyword evidence="6 10" id="KW-0560">Oxidoreductase</keyword>
<keyword evidence="4 9" id="KW-0349">Heme</keyword>
<dbReference type="PANTHER" id="PTHR24305:SF166">
    <property type="entry name" value="CYTOCHROME P450 12A4, MITOCHONDRIAL-RELATED"/>
    <property type="match status" value="1"/>
</dbReference>
<dbReference type="GO" id="GO:0020037">
    <property type="term" value="F:heme binding"/>
    <property type="evidence" value="ECO:0007669"/>
    <property type="project" value="InterPro"/>
</dbReference>
<dbReference type="EMBL" id="LNZH02000122">
    <property type="protein sequence ID" value="OCB90658.1"/>
    <property type="molecule type" value="Genomic_DNA"/>
</dbReference>
<comment type="similarity">
    <text evidence="3 10">Belongs to the cytochrome P450 family.</text>
</comment>
<dbReference type="InterPro" id="IPR036396">
    <property type="entry name" value="Cyt_P450_sf"/>
</dbReference>
<evidence type="ECO:0000256" key="2">
    <source>
        <dbReference type="ARBA" id="ARBA00005179"/>
    </source>
</evidence>
<dbReference type="AlphaFoldDB" id="A0A9Q5I2U0"/>
<dbReference type="PRINTS" id="PR00385">
    <property type="entry name" value="P450"/>
</dbReference>
<evidence type="ECO:0000256" key="4">
    <source>
        <dbReference type="ARBA" id="ARBA00022617"/>
    </source>
</evidence>
<feature type="binding site" description="axial binding residue" evidence="9">
    <location>
        <position position="495"/>
    </location>
    <ligand>
        <name>heme</name>
        <dbReference type="ChEBI" id="CHEBI:30413"/>
    </ligand>
    <ligandPart>
        <name>Fe</name>
        <dbReference type="ChEBI" id="CHEBI:18248"/>
    </ligandPart>
</feature>
<dbReference type="GO" id="GO:0004497">
    <property type="term" value="F:monooxygenase activity"/>
    <property type="evidence" value="ECO:0007669"/>
    <property type="project" value="UniProtKB-KW"/>
</dbReference>
<dbReference type="CDD" id="cd11069">
    <property type="entry name" value="CYP_FUM15-like"/>
    <property type="match status" value="1"/>
</dbReference>
<keyword evidence="7 9" id="KW-0408">Iron</keyword>
<evidence type="ECO:0000256" key="1">
    <source>
        <dbReference type="ARBA" id="ARBA00001971"/>
    </source>
</evidence>
<comment type="cofactor">
    <cofactor evidence="1 9">
        <name>heme</name>
        <dbReference type="ChEBI" id="CHEBI:30413"/>
    </cofactor>
</comment>
<dbReference type="SUPFAM" id="SSF48264">
    <property type="entry name" value="Cytochrome P450"/>
    <property type="match status" value="1"/>
</dbReference>
<evidence type="ECO:0000256" key="5">
    <source>
        <dbReference type="ARBA" id="ARBA00022723"/>
    </source>
</evidence>
<accession>A0A9Q5I2U0</accession>
<name>A0A9Q5I2U0_SANBA</name>
<dbReference type="PRINTS" id="PR00463">
    <property type="entry name" value="EP450I"/>
</dbReference>
<dbReference type="InterPro" id="IPR001128">
    <property type="entry name" value="Cyt_P450"/>
</dbReference>
<dbReference type="PROSITE" id="PS00086">
    <property type="entry name" value="CYTOCHROME_P450"/>
    <property type="match status" value="1"/>
</dbReference>